<evidence type="ECO:0000313" key="2">
    <source>
        <dbReference type="Proteomes" id="UP000033092"/>
    </source>
</evidence>
<dbReference type="HOGENOM" id="CLU_2820961_0_0_2"/>
<gene>
    <name evidence="1" type="ORF">MSSIH_0900</name>
</gene>
<protein>
    <submittedName>
        <fullName evidence="1">Uncharacterized protein</fullName>
    </submittedName>
</protein>
<sequence>METLNLLLPRPFECGKDFCLAGNVITVPVCNSNNHNSEPVEDISRYGCGVVSPLFFQLIFNLTPSH</sequence>
<dbReference type="EMBL" id="CP009507">
    <property type="protein sequence ID" value="AKB31590.1"/>
    <property type="molecule type" value="Genomic_DNA"/>
</dbReference>
<reference evidence="1 2" key="1">
    <citation type="submission" date="2014-07" db="EMBL/GenBank/DDBJ databases">
        <title>Methanogenic archaea and the global carbon cycle.</title>
        <authorList>
            <person name="Henriksen J.R."/>
            <person name="Luke J."/>
            <person name="Reinhart S."/>
            <person name="Benedict M.N."/>
            <person name="Youngblut N.D."/>
            <person name="Metcalf M.E."/>
            <person name="Whitaker R.J."/>
            <person name="Metcalf W.W."/>
        </authorList>
    </citation>
    <scope>NUCLEOTIDE SEQUENCE [LARGE SCALE GENOMIC DNA]</scope>
    <source>
        <strain evidence="1 2">HI350</strain>
    </source>
</reference>
<accession>A0A0E3PD31</accession>
<dbReference type="KEGG" id="msz:MSSIH_0900"/>
<dbReference type="AlphaFoldDB" id="A0A0E3PD31"/>
<proteinExistence type="predicted"/>
<organism evidence="1 2">
    <name type="scientific">Methanosarcina siciliae HI350</name>
    <dbReference type="NCBI Taxonomy" id="1434119"/>
    <lineage>
        <taxon>Archaea</taxon>
        <taxon>Methanobacteriati</taxon>
        <taxon>Methanobacteriota</taxon>
        <taxon>Stenosarchaea group</taxon>
        <taxon>Methanomicrobia</taxon>
        <taxon>Methanosarcinales</taxon>
        <taxon>Methanosarcinaceae</taxon>
        <taxon>Methanosarcina</taxon>
    </lineage>
</organism>
<dbReference type="Proteomes" id="UP000033092">
    <property type="component" value="Chromosome"/>
</dbReference>
<name>A0A0E3PD31_9EURY</name>
<evidence type="ECO:0000313" key="1">
    <source>
        <dbReference type="EMBL" id="AKB31590.1"/>
    </source>
</evidence>